<dbReference type="EMBL" id="WJXW01000005">
    <property type="protein sequence ID" value="KAF9735918.1"/>
    <property type="molecule type" value="Genomic_DNA"/>
</dbReference>
<keyword evidence="2" id="KW-1185">Reference proteome</keyword>
<accession>A0A9P6GIC4</accession>
<dbReference type="Proteomes" id="UP000756921">
    <property type="component" value="Unassembled WGS sequence"/>
</dbReference>
<proteinExistence type="predicted"/>
<evidence type="ECO:0000313" key="1">
    <source>
        <dbReference type="EMBL" id="KAF9735918.1"/>
    </source>
</evidence>
<dbReference type="AlphaFoldDB" id="A0A9P6GIC4"/>
<reference evidence="1" key="1">
    <citation type="journal article" date="2020" name="Mol. Plant Microbe Interact.">
        <title>Genome Sequence of the Biocontrol Agent Coniothyrium minitans strain Conio (IMI 134523).</title>
        <authorList>
            <person name="Patel D."/>
            <person name="Shittu T.A."/>
            <person name="Baroncelli R."/>
            <person name="Muthumeenakshi S."/>
            <person name="Osborne T.H."/>
            <person name="Janganan T.K."/>
            <person name="Sreenivasaprasad S."/>
        </authorList>
    </citation>
    <scope>NUCLEOTIDE SEQUENCE</scope>
    <source>
        <strain evidence="1">Conio</strain>
    </source>
</reference>
<name>A0A9P6GIC4_9PLEO</name>
<comment type="caution">
    <text evidence="1">The sequence shown here is derived from an EMBL/GenBank/DDBJ whole genome shotgun (WGS) entry which is preliminary data.</text>
</comment>
<evidence type="ECO:0000313" key="2">
    <source>
        <dbReference type="Proteomes" id="UP000756921"/>
    </source>
</evidence>
<organism evidence="1 2">
    <name type="scientific">Paraphaeosphaeria minitans</name>
    <dbReference type="NCBI Taxonomy" id="565426"/>
    <lineage>
        <taxon>Eukaryota</taxon>
        <taxon>Fungi</taxon>
        <taxon>Dikarya</taxon>
        <taxon>Ascomycota</taxon>
        <taxon>Pezizomycotina</taxon>
        <taxon>Dothideomycetes</taxon>
        <taxon>Pleosporomycetidae</taxon>
        <taxon>Pleosporales</taxon>
        <taxon>Massarineae</taxon>
        <taxon>Didymosphaeriaceae</taxon>
        <taxon>Paraphaeosphaeria</taxon>
    </lineage>
</organism>
<dbReference type="OrthoDB" id="3788617at2759"/>
<sequence>MSQTVPLEASTEVSHGWAELAKEEDIIPMSQDTDPQHFYNIVCGLEFNKAWAQNLFLELQFMHGTMSMSLESIEDFKLTEPLAVNDRNQNSDQEKVFENERVWRAMSCFKTDAKPKAAFRAKLSVASAHVLLQENRQVWYVPTIYFSSGGSLWSQVDLVFSDSDFRSCRNFFSHSFLRGKFGNDLPCYKAIKRMYTKCVPIFEVLMEKLESALSDRNAWKIGKSSLSYSERPEYGLDTPEAEIEAEEQRQMKAKEALIVTPELSWCTEEETPETPNLPVDQDAIVEDPIVAWLAETWEWNTNYCIRRRQSWSHFYDVDTVDDGTDGRCWM</sequence>
<gene>
    <name evidence="1" type="ORF">PMIN01_05833</name>
</gene>
<protein>
    <submittedName>
        <fullName evidence="1">Uncharacterized protein</fullName>
    </submittedName>
</protein>